<evidence type="ECO:0000313" key="2">
    <source>
        <dbReference type="Proteomes" id="UP000000560"/>
    </source>
</evidence>
<evidence type="ECO:0000313" key="1">
    <source>
        <dbReference type="EMBL" id="CBF89184.1"/>
    </source>
</evidence>
<dbReference type="InParanoid" id="Q5BFU6"/>
<dbReference type="AlphaFoldDB" id="Q5BFU6"/>
<dbReference type="VEuPathDB" id="FungiDB:AN0584"/>
<keyword evidence="2" id="KW-1185">Reference proteome</keyword>
<reference evidence="2" key="1">
    <citation type="journal article" date="2005" name="Nature">
        <title>Sequencing of Aspergillus nidulans and comparative analysis with A. fumigatus and A. oryzae.</title>
        <authorList>
            <person name="Galagan J.E."/>
            <person name="Calvo S.E."/>
            <person name="Cuomo C."/>
            <person name="Ma L.J."/>
            <person name="Wortman J.R."/>
            <person name="Batzoglou S."/>
            <person name="Lee S.I."/>
            <person name="Basturkmen M."/>
            <person name="Spevak C.C."/>
            <person name="Clutterbuck J."/>
            <person name="Kapitonov V."/>
            <person name="Jurka J."/>
            <person name="Scazzocchio C."/>
            <person name="Farman M."/>
            <person name="Butler J."/>
            <person name="Purcell S."/>
            <person name="Harris S."/>
            <person name="Braus G.H."/>
            <person name="Draht O."/>
            <person name="Busch S."/>
            <person name="D'Enfert C."/>
            <person name="Bouchier C."/>
            <person name="Goldman G.H."/>
            <person name="Bell-Pedersen D."/>
            <person name="Griffiths-Jones S."/>
            <person name="Doonan J.H."/>
            <person name="Yu J."/>
            <person name="Vienken K."/>
            <person name="Pain A."/>
            <person name="Freitag M."/>
            <person name="Selker E.U."/>
            <person name="Archer D.B."/>
            <person name="Penalva M.A."/>
            <person name="Oakley B.R."/>
            <person name="Momany M."/>
            <person name="Tanaka T."/>
            <person name="Kumagai T."/>
            <person name="Asai K."/>
            <person name="Machida M."/>
            <person name="Nierman W.C."/>
            <person name="Denning D.W."/>
            <person name="Caddick M."/>
            <person name="Hynes M."/>
            <person name="Paoletti M."/>
            <person name="Fischer R."/>
            <person name="Miller B."/>
            <person name="Dyer P."/>
            <person name="Sachs M.S."/>
            <person name="Osmani S.A."/>
            <person name="Birren B.W."/>
        </authorList>
    </citation>
    <scope>NUCLEOTIDE SEQUENCE [LARGE SCALE GENOMIC DNA]</scope>
    <source>
        <strain evidence="2">FGSC A4 / ATCC 38163 / CBS 112.46 / NRRL 194 / M139</strain>
    </source>
</reference>
<gene>
    <name evidence="1" type="ORF">ANIA_00584</name>
</gene>
<dbReference type="GeneID" id="2876364"/>
<protein>
    <submittedName>
        <fullName evidence="1">Uncharacterized protein</fullName>
    </submittedName>
</protein>
<accession>Q5BFU6</accession>
<reference evidence="2" key="2">
    <citation type="journal article" date="2009" name="Fungal Genet. Biol.">
        <title>The 2008 update of the Aspergillus nidulans genome annotation: a community effort.</title>
        <authorList>
            <person name="Wortman J.R."/>
            <person name="Gilsenan J.M."/>
            <person name="Joardar V."/>
            <person name="Deegan J."/>
            <person name="Clutterbuck J."/>
            <person name="Andersen M.R."/>
            <person name="Archer D."/>
            <person name="Bencina M."/>
            <person name="Braus G."/>
            <person name="Coutinho P."/>
            <person name="von Dohren H."/>
            <person name="Doonan J."/>
            <person name="Driessen A.J."/>
            <person name="Durek P."/>
            <person name="Espeso E."/>
            <person name="Fekete E."/>
            <person name="Flipphi M."/>
            <person name="Estrada C.G."/>
            <person name="Geysens S."/>
            <person name="Goldman G."/>
            <person name="de Groot P.W."/>
            <person name="Hansen K."/>
            <person name="Harris S.D."/>
            <person name="Heinekamp T."/>
            <person name="Helmstaedt K."/>
            <person name="Henrissat B."/>
            <person name="Hofmann G."/>
            <person name="Homan T."/>
            <person name="Horio T."/>
            <person name="Horiuchi H."/>
            <person name="James S."/>
            <person name="Jones M."/>
            <person name="Karaffa L."/>
            <person name="Karanyi Z."/>
            <person name="Kato M."/>
            <person name="Keller N."/>
            <person name="Kelly D.E."/>
            <person name="Kiel J.A."/>
            <person name="Kim J.M."/>
            <person name="van der Klei I.J."/>
            <person name="Klis F.M."/>
            <person name="Kovalchuk A."/>
            <person name="Krasevec N."/>
            <person name="Kubicek C.P."/>
            <person name="Liu B."/>
            <person name="Maccabe A."/>
            <person name="Meyer V."/>
            <person name="Mirabito P."/>
            <person name="Miskei M."/>
            <person name="Mos M."/>
            <person name="Mullins J."/>
            <person name="Nelson D.R."/>
            <person name="Nielsen J."/>
            <person name="Oakley B.R."/>
            <person name="Osmani S.A."/>
            <person name="Pakula T."/>
            <person name="Paszewski A."/>
            <person name="Paulsen I."/>
            <person name="Pilsyk S."/>
            <person name="Pocsi I."/>
            <person name="Punt P.J."/>
            <person name="Ram A.F."/>
            <person name="Ren Q."/>
            <person name="Robellet X."/>
            <person name="Robson G."/>
            <person name="Seiboth B."/>
            <person name="van Solingen P."/>
            <person name="Specht T."/>
            <person name="Sun J."/>
            <person name="Taheri-Talesh N."/>
            <person name="Takeshita N."/>
            <person name="Ussery D."/>
            <person name="vanKuyk P.A."/>
            <person name="Visser H."/>
            <person name="van de Vondervoort P.J."/>
            <person name="de Vries R.P."/>
            <person name="Walton J."/>
            <person name="Xiang X."/>
            <person name="Xiong Y."/>
            <person name="Zeng A.P."/>
            <person name="Brandt B.W."/>
            <person name="Cornell M.J."/>
            <person name="van den Hondel C.A."/>
            <person name="Visser J."/>
            <person name="Oliver S.G."/>
            <person name="Turner G."/>
        </authorList>
    </citation>
    <scope>GENOME REANNOTATION</scope>
    <source>
        <strain evidence="2">FGSC A4 / ATCC 38163 / CBS 112.46 / NRRL 194 / M139</strain>
    </source>
</reference>
<organism evidence="1 2">
    <name type="scientific">Emericella nidulans (strain FGSC A4 / ATCC 38163 / CBS 112.46 / NRRL 194 / M139)</name>
    <name type="common">Aspergillus nidulans</name>
    <dbReference type="NCBI Taxonomy" id="227321"/>
    <lineage>
        <taxon>Eukaryota</taxon>
        <taxon>Fungi</taxon>
        <taxon>Dikarya</taxon>
        <taxon>Ascomycota</taxon>
        <taxon>Pezizomycotina</taxon>
        <taxon>Eurotiomycetes</taxon>
        <taxon>Eurotiomycetidae</taxon>
        <taxon>Eurotiales</taxon>
        <taxon>Aspergillaceae</taxon>
        <taxon>Aspergillus</taxon>
        <taxon>Aspergillus subgen. Nidulantes</taxon>
    </lineage>
</organism>
<dbReference type="HOGENOM" id="CLU_2084822_0_0_1"/>
<proteinExistence type="predicted"/>
<dbReference type="Proteomes" id="UP000000560">
    <property type="component" value="Chromosome VIII"/>
</dbReference>
<dbReference type="RefSeq" id="XP_658188.1">
    <property type="nucleotide sequence ID" value="XM_653096.1"/>
</dbReference>
<dbReference type="EMBL" id="BN001308">
    <property type="protein sequence ID" value="CBF89184.1"/>
    <property type="molecule type" value="Genomic_DNA"/>
</dbReference>
<dbReference type="KEGG" id="ani:ANIA_00584"/>
<accession>C8VSC4</accession>
<name>Q5BFU6_EMENI</name>
<sequence>MSATAYIWRSRIAGYPILEGNMNEQREFAKKQQGVRKKERQLVITGDVAYPVTSAYRYIAPTLNITFAMAGRFDQHSSRRSPIPKRGGEVKTNPNLGAYCDIVPQQRLLRNGASEVN</sequence>